<proteinExistence type="predicted"/>
<feature type="transmembrane region" description="Helical" evidence="1">
    <location>
        <begin position="84"/>
        <end position="102"/>
    </location>
</feature>
<comment type="caution">
    <text evidence="2">The sequence shown here is derived from an EMBL/GenBank/DDBJ whole genome shotgun (WGS) entry which is preliminary data.</text>
</comment>
<name>W1X786_9ZZZZ</name>
<dbReference type="AlphaFoldDB" id="W1X786"/>
<reference evidence="2" key="1">
    <citation type="submission" date="2013-12" db="EMBL/GenBank/DDBJ databases">
        <title>A Varibaculum cambriense genome reconstructed from a premature infant gut community with otherwise low bacterial novelty that shifts toward anaerobic metabolism during the third week of life.</title>
        <authorList>
            <person name="Brown C.T."/>
            <person name="Sharon I."/>
            <person name="Thomas B.C."/>
            <person name="Castelle C.J."/>
            <person name="Morowitz M.J."/>
            <person name="Banfield J.F."/>
        </authorList>
    </citation>
    <scope>NUCLEOTIDE SEQUENCE</scope>
</reference>
<keyword evidence="1" id="KW-0472">Membrane</keyword>
<protein>
    <submittedName>
        <fullName evidence="2">Phage infection protein</fullName>
    </submittedName>
</protein>
<sequence length="104" mass="12283">FMDISNRTHDQLVDLQNDFPDLQDKVHKLAAKIKEFDDKEDIDEVLELITNDWQTQSDFMANPVEIEDNRLFPWPNYGSTATPFYTVLCLWIGGYMLSIRYIHK</sequence>
<gene>
    <name evidence="2" type="ORF">Q604_UNBC17870G0001</name>
</gene>
<feature type="non-terminal residue" evidence="2">
    <location>
        <position position="104"/>
    </location>
</feature>
<dbReference type="EMBL" id="AZMM01017870">
    <property type="protein sequence ID" value="ETJ25285.1"/>
    <property type="molecule type" value="Genomic_DNA"/>
</dbReference>
<organism evidence="2">
    <name type="scientific">human gut metagenome</name>
    <dbReference type="NCBI Taxonomy" id="408170"/>
    <lineage>
        <taxon>unclassified sequences</taxon>
        <taxon>metagenomes</taxon>
        <taxon>organismal metagenomes</taxon>
    </lineage>
</organism>
<evidence type="ECO:0000256" key="1">
    <source>
        <dbReference type="SAM" id="Phobius"/>
    </source>
</evidence>
<feature type="non-terminal residue" evidence="2">
    <location>
        <position position="1"/>
    </location>
</feature>
<keyword evidence="1" id="KW-0812">Transmembrane</keyword>
<accession>W1X786</accession>
<evidence type="ECO:0000313" key="2">
    <source>
        <dbReference type="EMBL" id="ETJ25285.1"/>
    </source>
</evidence>
<keyword evidence="1" id="KW-1133">Transmembrane helix</keyword>